<evidence type="ECO:0000313" key="2">
    <source>
        <dbReference type="Proteomes" id="UP000475117"/>
    </source>
</evidence>
<reference evidence="1 2" key="1">
    <citation type="submission" date="2020-12" db="EMBL/GenBank/DDBJ databases">
        <title>Sulforoseuscoccus oceanibium gen. nov., sp. nov., a representative of the phylum Verrucomicrobia with special cytoplasmic membrane, and proposal of Sulforoseuscoccusaceae fam. nov.</title>
        <authorList>
            <person name="Xi F."/>
        </authorList>
    </citation>
    <scope>NUCLEOTIDE SEQUENCE [LARGE SCALE GENOMIC DNA]</scope>
    <source>
        <strain evidence="1 2">T37</strain>
    </source>
</reference>
<evidence type="ECO:0000313" key="1">
    <source>
        <dbReference type="EMBL" id="QQL45274.1"/>
    </source>
</evidence>
<gene>
    <name evidence="1" type="ORF">G3M56_001420</name>
</gene>
<dbReference type="EMBL" id="CP066776">
    <property type="protein sequence ID" value="QQL45274.1"/>
    <property type="molecule type" value="Genomic_DNA"/>
</dbReference>
<dbReference type="KEGG" id="soa:G3M56_001420"/>
<sequence>MANFRAISPPIPYIHGLIRNGKPRPRHHKKIPARRLVELPAFTIPLTNRAIARQLQASPRRRRSI</sequence>
<dbReference type="Proteomes" id="UP000475117">
    <property type="component" value="Chromosome"/>
</dbReference>
<protein>
    <submittedName>
        <fullName evidence="1">Uncharacterized protein</fullName>
    </submittedName>
</protein>
<name>A0A6B3L5P3_9BACT</name>
<proteinExistence type="predicted"/>
<dbReference type="AlphaFoldDB" id="A0A6B3L5P3"/>
<dbReference type="RefSeq" id="WP_164363958.1">
    <property type="nucleotide sequence ID" value="NZ_CP066776.1"/>
</dbReference>
<keyword evidence="2" id="KW-1185">Reference proteome</keyword>
<accession>A0A6B3L5P3</accession>
<organism evidence="1 2">
    <name type="scientific">Sulfuriroseicoccus oceanibius</name>
    <dbReference type="NCBI Taxonomy" id="2707525"/>
    <lineage>
        <taxon>Bacteria</taxon>
        <taxon>Pseudomonadati</taxon>
        <taxon>Verrucomicrobiota</taxon>
        <taxon>Verrucomicrobiia</taxon>
        <taxon>Verrucomicrobiales</taxon>
        <taxon>Verrucomicrobiaceae</taxon>
        <taxon>Sulfuriroseicoccus</taxon>
    </lineage>
</organism>